<dbReference type="EC" id="3.1.21.-" evidence="5"/>
<dbReference type="GO" id="GO:0004519">
    <property type="term" value="F:endonuclease activity"/>
    <property type="evidence" value="ECO:0007669"/>
    <property type="project" value="UniProtKB-KW"/>
</dbReference>
<dbReference type="PANTHER" id="PTHR30408">
    <property type="entry name" value="TYPE-1 RESTRICTION ENZYME ECOKI SPECIFICITY PROTEIN"/>
    <property type="match status" value="1"/>
</dbReference>
<dbReference type="PANTHER" id="PTHR30408:SF12">
    <property type="entry name" value="TYPE I RESTRICTION ENZYME MJAVIII SPECIFICITY SUBUNIT"/>
    <property type="match status" value="1"/>
</dbReference>
<comment type="caution">
    <text evidence="5">The sequence shown here is derived from an EMBL/GenBank/DDBJ whole genome shotgun (WGS) entry which is preliminary data.</text>
</comment>
<dbReference type="RefSeq" id="WP_234754814.1">
    <property type="nucleotide sequence ID" value="NZ_BAAAWN010000001.1"/>
</dbReference>
<dbReference type="CDD" id="cd17249">
    <property type="entry name" value="RMtype1_S_EcoR124I-TRD2-CR2_like"/>
    <property type="match status" value="1"/>
</dbReference>
<gene>
    <name evidence="5" type="ORF">ACFFP1_01520</name>
</gene>
<evidence type="ECO:0000313" key="6">
    <source>
        <dbReference type="Proteomes" id="UP001589702"/>
    </source>
</evidence>
<dbReference type="InterPro" id="IPR052021">
    <property type="entry name" value="Type-I_RS_S_subunit"/>
</dbReference>
<dbReference type="InterPro" id="IPR000055">
    <property type="entry name" value="Restrct_endonuc_typeI_TRD"/>
</dbReference>
<reference evidence="5 6" key="1">
    <citation type="submission" date="2024-09" db="EMBL/GenBank/DDBJ databases">
        <authorList>
            <person name="Sun Q."/>
            <person name="Mori K."/>
        </authorList>
    </citation>
    <scope>NUCLEOTIDE SEQUENCE [LARGE SCALE GENOMIC DNA]</scope>
    <source>
        <strain evidence="5 6">JCM 1334</strain>
    </source>
</reference>
<dbReference type="Proteomes" id="UP001589702">
    <property type="component" value="Unassembled WGS sequence"/>
</dbReference>
<dbReference type="SUPFAM" id="SSF116734">
    <property type="entry name" value="DNA methylase specificity domain"/>
    <property type="match status" value="2"/>
</dbReference>
<evidence type="ECO:0000256" key="2">
    <source>
        <dbReference type="ARBA" id="ARBA00022747"/>
    </source>
</evidence>
<dbReference type="CDD" id="cd17246">
    <property type="entry name" value="RMtype1_S_SonII-TRD2-CR2_like"/>
    <property type="match status" value="1"/>
</dbReference>
<dbReference type="Pfam" id="PF01420">
    <property type="entry name" value="Methylase_S"/>
    <property type="match status" value="2"/>
</dbReference>
<dbReference type="EMBL" id="JBHMBC010000004">
    <property type="protein sequence ID" value="MFB9818175.1"/>
    <property type="molecule type" value="Genomic_DNA"/>
</dbReference>
<feature type="domain" description="Type I restriction modification DNA specificity" evidence="4">
    <location>
        <begin position="39"/>
        <end position="180"/>
    </location>
</feature>
<keyword evidence="2" id="KW-0680">Restriction system</keyword>
<evidence type="ECO:0000259" key="4">
    <source>
        <dbReference type="Pfam" id="PF01420"/>
    </source>
</evidence>
<comment type="similarity">
    <text evidence="1">Belongs to the type-I restriction system S methylase family.</text>
</comment>
<keyword evidence="5" id="KW-0540">Nuclease</keyword>
<sequence length="406" mass="44035">MTTPTLVEILKEAVEPPPLVALSDATDFILDGTHGSPERTDGGVPVLSAQNVNGGTLSFSSTRFTSLAELDAFRKRLDLRNGDVALTIVGSIGRAAVVTGVVPAVFQRSVAFLRPKAGRTDSRYLYWAFSSLCVKDQLRKATNTSTQAGIYLGRLKEVLIPLPSIDEQRRIAAILDRVDEIRTVRRQGLSRLDDLASAIFLEMFGDPVSNPRGLPCKPLPAIGHLYSGGTPSKADPENWAGNLPWFSPKDIKRDDLFDSADHIDDDLPARSSLKRLPKDTVVFVVRGMILAHTFPVSVIRVESTVNQDMKAVIPSESIDADFLATCLRVQANRVLTLVDTAAHGTKKLDARALSNIPILVPGLEAQAEFARRVAAVAEIRAHYKAQLAELNALFASLQHSAFNGGL</sequence>
<evidence type="ECO:0000256" key="3">
    <source>
        <dbReference type="ARBA" id="ARBA00023125"/>
    </source>
</evidence>
<keyword evidence="5" id="KW-0378">Hydrolase</keyword>
<keyword evidence="3" id="KW-0238">DNA-binding</keyword>
<evidence type="ECO:0000256" key="1">
    <source>
        <dbReference type="ARBA" id="ARBA00010923"/>
    </source>
</evidence>
<dbReference type="Gene3D" id="3.90.220.20">
    <property type="entry name" value="DNA methylase specificity domains"/>
    <property type="match status" value="2"/>
</dbReference>
<feature type="domain" description="Type I restriction modification DNA specificity" evidence="4">
    <location>
        <begin position="223"/>
        <end position="378"/>
    </location>
</feature>
<dbReference type="GO" id="GO:0016787">
    <property type="term" value="F:hydrolase activity"/>
    <property type="evidence" value="ECO:0007669"/>
    <property type="project" value="UniProtKB-KW"/>
</dbReference>
<accession>A0ABV5XTX1</accession>
<keyword evidence="6" id="KW-1185">Reference proteome</keyword>
<evidence type="ECO:0000313" key="5">
    <source>
        <dbReference type="EMBL" id="MFB9818175.1"/>
    </source>
</evidence>
<organism evidence="5 6">
    <name type="scientific">Arthrobacter ramosus</name>
    <dbReference type="NCBI Taxonomy" id="1672"/>
    <lineage>
        <taxon>Bacteria</taxon>
        <taxon>Bacillati</taxon>
        <taxon>Actinomycetota</taxon>
        <taxon>Actinomycetes</taxon>
        <taxon>Micrococcales</taxon>
        <taxon>Micrococcaceae</taxon>
        <taxon>Arthrobacter</taxon>
    </lineage>
</organism>
<name>A0ABV5XTX1_ARTRM</name>
<protein>
    <submittedName>
        <fullName evidence="5">Restriction endonuclease subunit S</fullName>
        <ecNumber evidence="5">3.1.21.-</ecNumber>
    </submittedName>
</protein>
<proteinExistence type="inferred from homology"/>
<dbReference type="InterPro" id="IPR044946">
    <property type="entry name" value="Restrct_endonuc_typeI_TRD_sf"/>
</dbReference>
<keyword evidence="5" id="KW-0255">Endonuclease</keyword>